<sequence length="179" mass="19638">MLEEATPLRRFDNLVRADGWTSLFPALEELCQTCIGHRLFSCSVFRMDGPESGVAARVYTNDPEHYPASGLKDIVPNRWTEHVILRQQTFVANSVDGFADVFPDHAYIASLGLGSVVNLPLIIRGDFIGTVNMLHEAGYYTEARLGPLDRIVLPALLTFEVSPETTGLEGPAAHRAAAN</sequence>
<comment type="caution">
    <text evidence="1">The sequence shown here is derived from an EMBL/GenBank/DDBJ whole genome shotgun (WGS) entry which is preliminary data.</text>
</comment>
<dbReference type="EMBL" id="PDVP01000005">
    <property type="protein sequence ID" value="PHP66942.1"/>
    <property type="molecule type" value="Genomic_DNA"/>
</dbReference>
<dbReference type="AlphaFoldDB" id="A0A2G1QN67"/>
<organism evidence="1 2">
    <name type="scientific">Zhengella mangrovi</name>
    <dbReference type="NCBI Taxonomy" id="1982044"/>
    <lineage>
        <taxon>Bacteria</taxon>
        <taxon>Pseudomonadati</taxon>
        <taxon>Pseudomonadota</taxon>
        <taxon>Alphaproteobacteria</taxon>
        <taxon>Hyphomicrobiales</taxon>
        <taxon>Notoacmeibacteraceae</taxon>
        <taxon>Zhengella</taxon>
    </lineage>
</organism>
<dbReference type="Gene3D" id="3.30.450.40">
    <property type="match status" value="1"/>
</dbReference>
<evidence type="ECO:0000313" key="1">
    <source>
        <dbReference type="EMBL" id="PHP66942.1"/>
    </source>
</evidence>
<reference evidence="1 2" key="1">
    <citation type="submission" date="2017-10" db="EMBL/GenBank/DDBJ databases">
        <title>Sedimentibacterium mangrovi gen. nov., sp. nov., a novel member of family Phyllobacteriacea isolated from mangrove sediment.</title>
        <authorList>
            <person name="Liao H."/>
            <person name="Tian Y."/>
        </authorList>
    </citation>
    <scope>NUCLEOTIDE SEQUENCE [LARGE SCALE GENOMIC DNA]</scope>
    <source>
        <strain evidence="1 2">X9-2-2</strain>
    </source>
</reference>
<dbReference type="Proteomes" id="UP000221168">
    <property type="component" value="Unassembled WGS sequence"/>
</dbReference>
<keyword evidence="2" id="KW-1185">Reference proteome</keyword>
<dbReference type="OrthoDB" id="7066078at2"/>
<evidence type="ECO:0000313" key="2">
    <source>
        <dbReference type="Proteomes" id="UP000221168"/>
    </source>
</evidence>
<dbReference type="InterPro" id="IPR029016">
    <property type="entry name" value="GAF-like_dom_sf"/>
</dbReference>
<name>A0A2G1QN67_9HYPH</name>
<accession>A0A2G1QN67</accession>
<proteinExistence type="predicted"/>
<protein>
    <submittedName>
        <fullName evidence="1">GAF domain-containing protein</fullName>
    </submittedName>
</protein>
<gene>
    <name evidence="1" type="ORF">CSC94_10305</name>
</gene>
<dbReference type="SUPFAM" id="SSF55781">
    <property type="entry name" value="GAF domain-like"/>
    <property type="match status" value="1"/>
</dbReference>
<dbReference type="RefSeq" id="WP_099306263.1">
    <property type="nucleotide sequence ID" value="NZ_PDVP01000005.1"/>
</dbReference>